<dbReference type="eggNOG" id="ENOG502QRH0">
    <property type="taxonomic scope" value="Eukaryota"/>
</dbReference>
<dbReference type="InterPro" id="IPR007197">
    <property type="entry name" value="rSAM"/>
</dbReference>
<comment type="similarity">
    <text evidence="1">Belongs to the anaerobic coproporphyrinogen-III oxidase family. HemW subfamily.</text>
</comment>
<organism evidence="8 9">
    <name type="scientific">Thalassiosira pseudonana</name>
    <name type="common">Marine diatom</name>
    <name type="synonym">Cyclotella nana</name>
    <dbReference type="NCBI Taxonomy" id="35128"/>
    <lineage>
        <taxon>Eukaryota</taxon>
        <taxon>Sar</taxon>
        <taxon>Stramenopiles</taxon>
        <taxon>Ochrophyta</taxon>
        <taxon>Bacillariophyta</taxon>
        <taxon>Coscinodiscophyceae</taxon>
        <taxon>Thalassiosirophycidae</taxon>
        <taxon>Thalassiosirales</taxon>
        <taxon>Thalassiosiraceae</taxon>
        <taxon>Thalassiosira</taxon>
    </lineage>
</organism>
<feature type="signal peptide" evidence="6">
    <location>
        <begin position="1"/>
        <end position="19"/>
    </location>
</feature>
<dbReference type="RefSeq" id="XP_002295098.1">
    <property type="nucleotide sequence ID" value="XM_002295062.1"/>
</dbReference>
<dbReference type="GeneID" id="7449436"/>
<dbReference type="PROSITE" id="PS51918">
    <property type="entry name" value="RADICAL_SAM"/>
    <property type="match status" value="1"/>
</dbReference>
<dbReference type="SFLD" id="SFLDS00029">
    <property type="entry name" value="Radical_SAM"/>
    <property type="match status" value="1"/>
</dbReference>
<evidence type="ECO:0000256" key="3">
    <source>
        <dbReference type="ARBA" id="ARBA00033094"/>
    </source>
</evidence>
<dbReference type="GO" id="GO:0006779">
    <property type="term" value="P:porphyrin-containing compound biosynthetic process"/>
    <property type="evidence" value="ECO:0000318"/>
    <property type="project" value="GO_Central"/>
</dbReference>
<evidence type="ECO:0000256" key="4">
    <source>
        <dbReference type="ARBA" id="ARBA00045130"/>
    </source>
</evidence>
<evidence type="ECO:0000313" key="9">
    <source>
        <dbReference type="Proteomes" id="UP000001449"/>
    </source>
</evidence>
<keyword evidence="9" id="KW-1185">Reference proteome</keyword>
<evidence type="ECO:0000256" key="5">
    <source>
        <dbReference type="SAM" id="MobiDB-lite"/>
    </source>
</evidence>
<dbReference type="PANTHER" id="PTHR13932">
    <property type="entry name" value="COPROPORPHYRINIGEN III OXIDASE"/>
    <property type="match status" value="1"/>
</dbReference>
<dbReference type="HOGENOM" id="CLU_027579_2_0_1"/>
<dbReference type="GO" id="GO:0005737">
    <property type="term" value="C:cytoplasm"/>
    <property type="evidence" value="ECO:0000318"/>
    <property type="project" value="GO_Central"/>
</dbReference>
<dbReference type="InterPro" id="IPR034505">
    <property type="entry name" value="Coproporphyrinogen-III_oxidase"/>
</dbReference>
<dbReference type="InterPro" id="IPR004559">
    <property type="entry name" value="HemW-like"/>
</dbReference>
<evidence type="ECO:0000256" key="2">
    <source>
        <dbReference type="ARBA" id="ARBA00014678"/>
    </source>
</evidence>
<evidence type="ECO:0000256" key="6">
    <source>
        <dbReference type="SAM" id="SignalP"/>
    </source>
</evidence>
<reference evidence="8 9" key="1">
    <citation type="journal article" date="2004" name="Science">
        <title>The genome of the diatom Thalassiosira pseudonana: ecology, evolution, and metabolism.</title>
        <authorList>
            <person name="Armbrust E.V."/>
            <person name="Berges J.A."/>
            <person name="Bowler C."/>
            <person name="Green B.R."/>
            <person name="Martinez D."/>
            <person name="Putnam N.H."/>
            <person name="Zhou S."/>
            <person name="Allen A.E."/>
            <person name="Apt K.E."/>
            <person name="Bechner M."/>
            <person name="Brzezinski M.A."/>
            <person name="Chaal B.K."/>
            <person name="Chiovitti A."/>
            <person name="Davis A.K."/>
            <person name="Demarest M.S."/>
            <person name="Detter J.C."/>
            <person name="Glavina T."/>
            <person name="Goodstein D."/>
            <person name="Hadi M.Z."/>
            <person name="Hellsten U."/>
            <person name="Hildebrand M."/>
            <person name="Jenkins B.D."/>
            <person name="Jurka J."/>
            <person name="Kapitonov V.V."/>
            <person name="Kroger N."/>
            <person name="Lau W.W."/>
            <person name="Lane T.W."/>
            <person name="Larimer F.W."/>
            <person name="Lippmeier J.C."/>
            <person name="Lucas S."/>
            <person name="Medina M."/>
            <person name="Montsant A."/>
            <person name="Obornik M."/>
            <person name="Parker M.S."/>
            <person name="Palenik B."/>
            <person name="Pazour G.J."/>
            <person name="Richardson P.M."/>
            <person name="Rynearson T.A."/>
            <person name="Saito M.A."/>
            <person name="Schwartz D.C."/>
            <person name="Thamatrakoln K."/>
            <person name="Valentin K."/>
            <person name="Vardi A."/>
            <person name="Wilkerson F.P."/>
            <person name="Rokhsar D.S."/>
        </authorList>
    </citation>
    <scope>NUCLEOTIDE SEQUENCE [LARGE SCALE GENOMIC DNA]</scope>
    <source>
        <strain evidence="8 9">CCMP1335</strain>
    </source>
</reference>
<evidence type="ECO:0000313" key="8">
    <source>
        <dbReference type="EMBL" id="EED87878.1"/>
    </source>
</evidence>
<feature type="chain" id="PRO_5002866576" description="Radical S-adenosyl methionine domain-containing protein 1, mitochondrial" evidence="6">
    <location>
        <begin position="20"/>
        <end position="520"/>
    </location>
</feature>
<evidence type="ECO:0000256" key="1">
    <source>
        <dbReference type="ARBA" id="ARBA00006100"/>
    </source>
</evidence>
<dbReference type="GO" id="GO:0004109">
    <property type="term" value="F:coproporphyrinogen oxidase activity"/>
    <property type="evidence" value="ECO:0007669"/>
    <property type="project" value="InterPro"/>
</dbReference>
<dbReference type="STRING" id="35128.B8CFZ4"/>
<dbReference type="InterPro" id="IPR006638">
    <property type="entry name" value="Elp3/MiaA/NifB-like_rSAM"/>
</dbReference>
<evidence type="ECO:0000259" key="7">
    <source>
        <dbReference type="PROSITE" id="PS51918"/>
    </source>
</evidence>
<dbReference type="PaxDb" id="35128-Thaps14317"/>
<sequence>MSHRHRIVAVLALALPAVSFVSHVPSSRTTRTTISKQPSPIDHRRNSSPHENDVQAKDNSNRDISYGLYVHIPYCRRRCKYCDFAIVPIGKDQTHNIGFQQMDLTYRQSVVDEISLIGSTTPNKIPLRSIYFGGGTPSLAPLTTLREIMRALLEPDDAPFYLENEGDAEITIEMDPGTFNLTYLEAIKAMGFNRISLGVQSFDDDILATMGRVHRSADVYRSIEMIQEVFGEEDSNYSIDLISGVPGLTLAGWTETLYNAVRLHPRPLHISLYDLQVEQGTYFGKIYGDGRKEDSSTAAPVVVASSKSGNATTHPFLPSSEDCAFMYRYASGYLRSKRYQHYEISSYAYVDDDGLAHRSKHNQIYWEVGGQWYAIGLGSTSNVDGVRFARPRALSDYISWTRELKEAYGKDVNAEPPWLQSSNGNGEENVGGEDDISDIIMTRLRTSEGLDLDWIAEHYDTSHVEAILGGFELALDLDLGERVGNSTERVGLIRLKDPNGFLFSNNIISNIFVELDSVEE</sequence>
<dbReference type="CDD" id="cd01335">
    <property type="entry name" value="Radical_SAM"/>
    <property type="match status" value="1"/>
</dbReference>
<dbReference type="InParanoid" id="B8CFZ4"/>
<comment type="function">
    <text evidence="4">May be a heme chaperone, appears to bind heme. Homologous bacterial proteins do not have oxygen-independent coproporphyrinogen-III oxidase activity. Binds 1 [4Fe-4S] cluster. The cluster is coordinated with 3 cysteines and an exchangeable S-adenosyl-L-methionine.</text>
</comment>
<name>B8CFZ4_THAPS</name>
<keyword evidence="6" id="KW-0732">Signal</keyword>
<dbReference type="SFLD" id="SFLDF00562">
    <property type="entry name" value="HemN-like__clustered_with_heat"/>
    <property type="match status" value="1"/>
</dbReference>
<proteinExistence type="inferred from homology"/>
<dbReference type="AlphaFoldDB" id="B8CFZ4"/>
<feature type="domain" description="Radical SAM core" evidence="7">
    <location>
        <begin position="60"/>
        <end position="312"/>
    </location>
</feature>
<dbReference type="EMBL" id="CM000653">
    <property type="protein sequence ID" value="EED87878.1"/>
    <property type="molecule type" value="Genomic_DNA"/>
</dbReference>
<feature type="region of interest" description="Disordered" evidence="5">
    <location>
        <begin position="26"/>
        <end position="58"/>
    </location>
</feature>
<dbReference type="SMART" id="SM00729">
    <property type="entry name" value="Elp3"/>
    <property type="match status" value="1"/>
</dbReference>
<dbReference type="PANTHER" id="PTHR13932:SF5">
    <property type="entry name" value="RADICAL S-ADENOSYL METHIONINE DOMAIN-CONTAINING PROTEIN 1, MITOCHONDRIAL"/>
    <property type="match status" value="1"/>
</dbReference>
<protein>
    <recommendedName>
        <fullName evidence="2">Radical S-adenosyl methionine domain-containing protein 1, mitochondrial</fullName>
    </recommendedName>
    <alternativeName>
        <fullName evidence="3">Putative heme chaperone</fullName>
    </alternativeName>
</protein>
<dbReference type="InterPro" id="IPR023404">
    <property type="entry name" value="rSAM_horseshoe"/>
</dbReference>
<accession>B8CFZ4</accession>
<reference evidence="8 9" key="2">
    <citation type="journal article" date="2008" name="Nature">
        <title>The Phaeodactylum genome reveals the evolutionary history of diatom genomes.</title>
        <authorList>
            <person name="Bowler C."/>
            <person name="Allen A.E."/>
            <person name="Badger J.H."/>
            <person name="Grimwood J."/>
            <person name="Jabbari K."/>
            <person name="Kuo A."/>
            <person name="Maheswari U."/>
            <person name="Martens C."/>
            <person name="Maumus F."/>
            <person name="Otillar R.P."/>
            <person name="Rayko E."/>
            <person name="Salamov A."/>
            <person name="Vandepoele K."/>
            <person name="Beszteri B."/>
            <person name="Gruber A."/>
            <person name="Heijde M."/>
            <person name="Katinka M."/>
            <person name="Mock T."/>
            <person name="Valentin K."/>
            <person name="Verret F."/>
            <person name="Berges J.A."/>
            <person name="Brownlee C."/>
            <person name="Cadoret J.P."/>
            <person name="Chiovitti A."/>
            <person name="Choi C.J."/>
            <person name="Coesel S."/>
            <person name="De Martino A."/>
            <person name="Detter J.C."/>
            <person name="Durkin C."/>
            <person name="Falciatore A."/>
            <person name="Fournet J."/>
            <person name="Haruta M."/>
            <person name="Huysman M.J."/>
            <person name="Jenkins B.D."/>
            <person name="Jiroutova K."/>
            <person name="Jorgensen R.E."/>
            <person name="Joubert Y."/>
            <person name="Kaplan A."/>
            <person name="Kroger N."/>
            <person name="Kroth P.G."/>
            <person name="La Roche J."/>
            <person name="Lindquist E."/>
            <person name="Lommer M."/>
            <person name="Martin-Jezequel V."/>
            <person name="Lopez P.J."/>
            <person name="Lucas S."/>
            <person name="Mangogna M."/>
            <person name="McGinnis K."/>
            <person name="Medlin L.K."/>
            <person name="Montsant A."/>
            <person name="Oudot-Le Secq M.P."/>
            <person name="Napoli C."/>
            <person name="Obornik M."/>
            <person name="Parker M.S."/>
            <person name="Petit J.L."/>
            <person name="Porcel B.M."/>
            <person name="Poulsen N."/>
            <person name="Robison M."/>
            <person name="Rychlewski L."/>
            <person name="Rynearson T.A."/>
            <person name="Schmutz J."/>
            <person name="Shapiro H."/>
            <person name="Siaut M."/>
            <person name="Stanley M."/>
            <person name="Sussman M.R."/>
            <person name="Taylor A.R."/>
            <person name="Vardi A."/>
            <person name="von Dassow P."/>
            <person name="Vyverman W."/>
            <person name="Willis A."/>
            <person name="Wyrwicz L.S."/>
            <person name="Rokhsar D.S."/>
            <person name="Weissenbach J."/>
            <person name="Armbrust E.V."/>
            <person name="Green B.R."/>
            <person name="Van de Peer Y."/>
            <person name="Grigoriev I.V."/>
        </authorList>
    </citation>
    <scope>NUCLEOTIDE SEQUENCE [LARGE SCALE GENOMIC DNA]</scope>
    <source>
        <strain evidence="8 9">CCMP1335</strain>
    </source>
</reference>
<feature type="compositionally biased region" description="Polar residues" evidence="5">
    <location>
        <begin position="26"/>
        <end position="38"/>
    </location>
</feature>
<feature type="compositionally biased region" description="Basic and acidic residues" evidence="5">
    <location>
        <begin position="41"/>
        <end position="58"/>
    </location>
</feature>
<gene>
    <name evidence="8" type="ORF">THAPSDRAFT_260604</name>
</gene>
<dbReference type="KEGG" id="tps:THAPSDRAFT_260604"/>
<dbReference type="Pfam" id="PF04055">
    <property type="entry name" value="Radical_SAM"/>
    <property type="match status" value="1"/>
</dbReference>
<dbReference type="SUPFAM" id="SSF102114">
    <property type="entry name" value="Radical SAM enzymes"/>
    <property type="match status" value="1"/>
</dbReference>
<dbReference type="SFLD" id="SFLDG01065">
    <property type="entry name" value="anaerobic_coproporphyrinogen-I"/>
    <property type="match status" value="1"/>
</dbReference>
<dbReference type="Proteomes" id="UP000001449">
    <property type="component" value="Chromosome 22"/>
</dbReference>
<dbReference type="GO" id="GO:0051539">
    <property type="term" value="F:4 iron, 4 sulfur cluster binding"/>
    <property type="evidence" value="ECO:0000318"/>
    <property type="project" value="GO_Central"/>
</dbReference>
<dbReference type="InterPro" id="IPR058240">
    <property type="entry name" value="rSAM_sf"/>
</dbReference>
<dbReference type="Gene3D" id="3.80.30.20">
    <property type="entry name" value="tm_1862 like domain"/>
    <property type="match status" value="1"/>
</dbReference>